<keyword evidence="5" id="KW-0963">Cytoplasm</keyword>
<evidence type="ECO:0000256" key="4">
    <source>
        <dbReference type="ARBA" id="ARBA00022448"/>
    </source>
</evidence>
<protein>
    <recommendedName>
        <fullName evidence="3">Vacuolar protein-sorting-associated protein 25</fullName>
    </recommendedName>
    <alternativeName>
        <fullName evidence="7">ESCRT-II complex subunit VPS25</fullName>
    </alternativeName>
</protein>
<sequence length="215" mass="23406">MAATASGNAEPFVFPREYSFPAFFTRQANLTTHHAQLTKWSALVLSYTRHHRIFRLTVSSAAESDLFCNRRLDRRLQIPDIRELLEFMRKDGRAEYVSSSSSSSSFPSGGGGDPSSSSSGGGGGREGGSGGGGDVVLIYWRRPSEWAHIIESFIESTAQKGSVLTLYELAEGEATRSTELHGIDGDVLLKALNVLVKKGKAQIFGHDDSQGVKFF</sequence>
<dbReference type="InterPro" id="IPR036388">
    <property type="entry name" value="WH-like_DNA-bd_sf"/>
</dbReference>
<dbReference type="Gene3D" id="1.10.10.570">
    <property type="entry name" value="Winged helix' DNA-binding domain. Chain C. Domain 1"/>
    <property type="match status" value="1"/>
</dbReference>
<evidence type="ECO:0000313" key="9">
    <source>
        <dbReference type="EMBL" id="KAF4125600.1"/>
    </source>
</evidence>
<dbReference type="Pfam" id="PF05871">
    <property type="entry name" value="ESCRT-II"/>
    <property type="match status" value="1"/>
</dbReference>
<dbReference type="AlphaFoldDB" id="A0A9P5D7A5"/>
<reference evidence="9" key="1">
    <citation type="submission" date="2020-03" db="EMBL/GenBank/DDBJ databases">
        <title>Site-based positive gene gene selection in Geosmithia morbida across the United States reveals a broad range of putative effectors and factors for local host and environmental adapation.</title>
        <authorList>
            <person name="Onufrak A."/>
            <person name="Murdoch R.W."/>
            <person name="Gazis R."/>
            <person name="Huff M."/>
            <person name="Staton M."/>
            <person name="Klingeman W."/>
            <person name="Hadziabdic D."/>
        </authorList>
    </citation>
    <scope>NUCLEOTIDE SEQUENCE</scope>
    <source>
        <strain evidence="9">1262</strain>
    </source>
</reference>
<evidence type="ECO:0000256" key="7">
    <source>
        <dbReference type="ARBA" id="ARBA00030094"/>
    </source>
</evidence>
<comment type="subcellular location">
    <subcellularLocation>
        <location evidence="1">Cytoplasm</location>
    </subcellularLocation>
</comment>
<dbReference type="GO" id="GO:0042803">
    <property type="term" value="F:protein homodimerization activity"/>
    <property type="evidence" value="ECO:0007669"/>
    <property type="project" value="TreeGrafter"/>
</dbReference>
<dbReference type="GO" id="GO:0016236">
    <property type="term" value="P:macroautophagy"/>
    <property type="evidence" value="ECO:0007669"/>
    <property type="project" value="UniProtKB-ARBA"/>
</dbReference>
<name>A0A9P5D7A5_9HYPO</name>
<dbReference type="RefSeq" id="XP_035324252.1">
    <property type="nucleotide sequence ID" value="XM_035462828.1"/>
</dbReference>
<organism evidence="9 10">
    <name type="scientific">Geosmithia morbida</name>
    <dbReference type="NCBI Taxonomy" id="1094350"/>
    <lineage>
        <taxon>Eukaryota</taxon>
        <taxon>Fungi</taxon>
        <taxon>Dikarya</taxon>
        <taxon>Ascomycota</taxon>
        <taxon>Pezizomycotina</taxon>
        <taxon>Sordariomycetes</taxon>
        <taxon>Hypocreomycetidae</taxon>
        <taxon>Hypocreales</taxon>
        <taxon>Bionectriaceae</taxon>
        <taxon>Geosmithia</taxon>
    </lineage>
</organism>
<comment type="caution">
    <text evidence="9">The sequence shown here is derived from an EMBL/GenBank/DDBJ whole genome shotgun (WGS) entry which is preliminary data.</text>
</comment>
<dbReference type="Proteomes" id="UP000749293">
    <property type="component" value="Unassembled WGS sequence"/>
</dbReference>
<evidence type="ECO:0000256" key="8">
    <source>
        <dbReference type="SAM" id="MobiDB-lite"/>
    </source>
</evidence>
<evidence type="ECO:0000256" key="2">
    <source>
        <dbReference type="ARBA" id="ARBA00009674"/>
    </source>
</evidence>
<dbReference type="FunFam" id="1.10.10.570:FF:000003">
    <property type="entry name" value="Vacuolar protein-sorting-associated protein 25"/>
    <property type="match status" value="1"/>
</dbReference>
<dbReference type="PANTHER" id="PTHR13149">
    <property type="entry name" value="VACUOLAR PROTEIN SORTING-ASSOCIATED PROTEIN VPS25"/>
    <property type="match status" value="1"/>
</dbReference>
<dbReference type="Gene3D" id="1.10.10.10">
    <property type="entry name" value="Winged helix-like DNA-binding domain superfamily/Winged helix DNA-binding domain"/>
    <property type="match status" value="1"/>
</dbReference>
<evidence type="ECO:0000256" key="6">
    <source>
        <dbReference type="ARBA" id="ARBA00022927"/>
    </source>
</evidence>
<dbReference type="EMBL" id="JAANYQ010000002">
    <property type="protein sequence ID" value="KAF4125600.1"/>
    <property type="molecule type" value="Genomic_DNA"/>
</dbReference>
<evidence type="ECO:0000313" key="10">
    <source>
        <dbReference type="Proteomes" id="UP000749293"/>
    </source>
</evidence>
<dbReference type="GeneID" id="55967074"/>
<evidence type="ECO:0000256" key="3">
    <source>
        <dbReference type="ARBA" id="ARBA00017934"/>
    </source>
</evidence>
<dbReference type="FunFam" id="1.10.10.10:FF:000141">
    <property type="entry name" value="vacuolar protein-sorting-associated protein 25"/>
    <property type="match status" value="1"/>
</dbReference>
<dbReference type="GO" id="GO:0043328">
    <property type="term" value="P:protein transport to vacuole involved in ubiquitin-dependent protein catabolic process via the multivesicular body sorting pathway"/>
    <property type="evidence" value="ECO:0007669"/>
    <property type="project" value="TreeGrafter"/>
</dbReference>
<feature type="compositionally biased region" description="Gly residues" evidence="8">
    <location>
        <begin position="108"/>
        <end position="130"/>
    </location>
</feature>
<evidence type="ECO:0000256" key="1">
    <source>
        <dbReference type="ARBA" id="ARBA00004496"/>
    </source>
</evidence>
<dbReference type="InterPro" id="IPR014041">
    <property type="entry name" value="ESCRT-II_cplx_Vps25-sub_N"/>
</dbReference>
<gene>
    <name evidence="9" type="ORF">GMORB2_0844</name>
</gene>
<feature type="compositionally biased region" description="Low complexity" evidence="8">
    <location>
        <begin position="98"/>
        <end position="107"/>
    </location>
</feature>
<evidence type="ECO:0000256" key="5">
    <source>
        <dbReference type="ARBA" id="ARBA00022490"/>
    </source>
</evidence>
<keyword evidence="10" id="KW-1185">Reference proteome</keyword>
<dbReference type="SUPFAM" id="SSF46785">
    <property type="entry name" value="Winged helix' DNA-binding domain"/>
    <property type="match status" value="2"/>
</dbReference>
<dbReference type="InterPro" id="IPR008570">
    <property type="entry name" value="ESCRT-II_cplx_Vps25-sub"/>
</dbReference>
<dbReference type="GO" id="GO:0005198">
    <property type="term" value="F:structural molecule activity"/>
    <property type="evidence" value="ECO:0007669"/>
    <property type="project" value="TreeGrafter"/>
</dbReference>
<dbReference type="GO" id="GO:0000814">
    <property type="term" value="C:ESCRT II complex"/>
    <property type="evidence" value="ECO:0007669"/>
    <property type="project" value="InterPro"/>
</dbReference>
<dbReference type="OrthoDB" id="245150at2759"/>
<feature type="region of interest" description="Disordered" evidence="8">
    <location>
        <begin position="98"/>
        <end position="130"/>
    </location>
</feature>
<dbReference type="InterPro" id="IPR036390">
    <property type="entry name" value="WH_DNA-bd_sf"/>
</dbReference>
<dbReference type="PANTHER" id="PTHR13149:SF0">
    <property type="entry name" value="VACUOLAR PROTEIN-SORTING-ASSOCIATED PROTEIN 25"/>
    <property type="match status" value="1"/>
</dbReference>
<accession>A0A9P5D7A5</accession>
<keyword evidence="6" id="KW-0653">Protein transport</keyword>
<proteinExistence type="inferred from homology"/>
<keyword evidence="4" id="KW-0813">Transport</keyword>
<comment type="similarity">
    <text evidence="2">Belongs to the VPS25 family.</text>
</comment>